<evidence type="ECO:0000313" key="3">
    <source>
        <dbReference type="Proteomes" id="UP000250266"/>
    </source>
</evidence>
<dbReference type="SUPFAM" id="SSF52972">
    <property type="entry name" value="ITPase-like"/>
    <property type="match status" value="1"/>
</dbReference>
<dbReference type="Proteomes" id="UP000250266">
    <property type="component" value="Unassembled WGS sequence"/>
</dbReference>
<dbReference type="InterPro" id="IPR029001">
    <property type="entry name" value="ITPase-like_fam"/>
</dbReference>
<dbReference type="InterPro" id="IPR026533">
    <property type="entry name" value="NTPase/PRRC1"/>
</dbReference>
<proteinExistence type="predicted"/>
<name>A0A8E2DXV3_9PEZI</name>
<evidence type="ECO:0000313" key="2">
    <source>
        <dbReference type="EMBL" id="OCK73628.1"/>
    </source>
</evidence>
<dbReference type="Pfam" id="PF01931">
    <property type="entry name" value="NTPase_I-T"/>
    <property type="match status" value="1"/>
</dbReference>
<feature type="domain" description="Non-canonical purine NTP phosphatase/PRRC1" evidence="1">
    <location>
        <begin position="58"/>
        <end position="187"/>
    </location>
</feature>
<evidence type="ECO:0000259" key="1">
    <source>
        <dbReference type="Pfam" id="PF01931"/>
    </source>
</evidence>
<protein>
    <recommendedName>
        <fullName evidence="1">Non-canonical purine NTP phosphatase/PRRC1 domain-containing protein</fullName>
    </recommendedName>
</protein>
<dbReference type="AlphaFoldDB" id="A0A8E2DXV3"/>
<dbReference type="EMBL" id="KV745702">
    <property type="protein sequence ID" value="OCK73628.1"/>
    <property type="molecule type" value="Genomic_DNA"/>
</dbReference>
<gene>
    <name evidence="2" type="ORF">K432DRAFT_364633</name>
</gene>
<keyword evidence="3" id="KW-1185">Reference proteome</keyword>
<organism evidence="2 3">
    <name type="scientific">Lepidopterella palustris CBS 459.81</name>
    <dbReference type="NCBI Taxonomy" id="1314670"/>
    <lineage>
        <taxon>Eukaryota</taxon>
        <taxon>Fungi</taxon>
        <taxon>Dikarya</taxon>
        <taxon>Ascomycota</taxon>
        <taxon>Pezizomycotina</taxon>
        <taxon>Dothideomycetes</taxon>
        <taxon>Pleosporomycetidae</taxon>
        <taxon>Mytilinidiales</taxon>
        <taxon>Argynnaceae</taxon>
        <taxon>Lepidopterella</taxon>
    </lineage>
</organism>
<reference evidence="2 3" key="1">
    <citation type="journal article" date="2016" name="Nat. Commun.">
        <title>Ectomycorrhizal ecology is imprinted in the genome of the dominant symbiotic fungus Cenococcum geophilum.</title>
        <authorList>
            <consortium name="DOE Joint Genome Institute"/>
            <person name="Peter M."/>
            <person name="Kohler A."/>
            <person name="Ohm R.A."/>
            <person name="Kuo A."/>
            <person name="Krutzmann J."/>
            <person name="Morin E."/>
            <person name="Arend M."/>
            <person name="Barry K.W."/>
            <person name="Binder M."/>
            <person name="Choi C."/>
            <person name="Clum A."/>
            <person name="Copeland A."/>
            <person name="Grisel N."/>
            <person name="Haridas S."/>
            <person name="Kipfer T."/>
            <person name="LaButti K."/>
            <person name="Lindquist E."/>
            <person name="Lipzen A."/>
            <person name="Maire R."/>
            <person name="Meier B."/>
            <person name="Mihaltcheva S."/>
            <person name="Molinier V."/>
            <person name="Murat C."/>
            <person name="Poggeler S."/>
            <person name="Quandt C.A."/>
            <person name="Sperisen C."/>
            <person name="Tritt A."/>
            <person name="Tisserant E."/>
            <person name="Crous P.W."/>
            <person name="Henrissat B."/>
            <person name="Nehls U."/>
            <person name="Egli S."/>
            <person name="Spatafora J.W."/>
            <person name="Grigoriev I.V."/>
            <person name="Martin F.M."/>
        </authorList>
    </citation>
    <scope>NUCLEOTIDE SEQUENCE [LARGE SCALE GENOMIC DNA]</scope>
    <source>
        <strain evidence="2 3">CBS 459.81</strain>
    </source>
</reference>
<dbReference type="OrthoDB" id="4968544at2759"/>
<accession>A0A8E2DXV3</accession>
<dbReference type="Gene3D" id="3.90.950.10">
    <property type="match status" value="1"/>
</dbReference>
<sequence length="243" mass="26548">MTAEQGTAGAICLQVGEKVLYKQSVVPAPACSDFSFPSDDFPIPSIAHGHNILLFVPTANQFKRKAIQSKIEARLGPNQQSHLIIHQQNIDSGVGNQPYDENGARGAYTRIRNALSWLHENIQMLEEKKIGTVVVGAIENYIQRPLDCGPAVDYGVVVLYNATARTTAGAVSRGVTVPKEFLEEAEAEGFDDETDGRKSGKVTVGEVLERTFGIDKADWQKVVCGISRYVLLQEALDSFEVEL</sequence>